<dbReference type="KEGG" id="hmp:K6T50_17800"/>
<gene>
    <name evidence="1" type="ORF">K6T50_17800</name>
</gene>
<name>A0A8T8WJ17_9EURY</name>
<protein>
    <submittedName>
        <fullName evidence="1">Uncharacterized protein</fullName>
    </submittedName>
</protein>
<proteinExistence type="predicted"/>
<keyword evidence="2" id="KW-1185">Reference proteome</keyword>
<sequence>MGDSIDGPIGPVSYSILTQIRDLCLNEEPLVEATCFDDPIDPTELVLTFSRGVESPGRMEITWWVRGAYRYHYTEPEGVDFRFDNHPKTAAPDTHFHPPPDAGTAEPSFLHGVRQPQVVTRAVLTRWRQAVVEPAGLRNLNE</sequence>
<reference evidence="1 2" key="1">
    <citation type="journal article" date="2021" name="Int. J. Syst. Evol. Microbiol.">
        <title>Halobaculum halophilum sp. nov. and Halobaculum salinum sp. nov., isolated from salt lake and saline soil.</title>
        <authorList>
            <person name="Cui H.L."/>
            <person name="Shi X.W."/>
            <person name="Yin X.M."/>
            <person name="Yang X.Y."/>
            <person name="Hou J."/>
            <person name="Zhu L."/>
        </authorList>
    </citation>
    <scope>NUCLEOTIDE SEQUENCE [LARGE SCALE GENOMIC DNA]</scope>
    <source>
        <strain evidence="1 2">NBRC 109044</strain>
    </source>
</reference>
<organism evidence="1 2">
    <name type="scientific">Halobaculum magnesiiphilum</name>
    <dbReference type="NCBI Taxonomy" id="1017351"/>
    <lineage>
        <taxon>Archaea</taxon>
        <taxon>Methanobacteriati</taxon>
        <taxon>Methanobacteriota</taxon>
        <taxon>Stenosarchaea group</taxon>
        <taxon>Halobacteria</taxon>
        <taxon>Halobacteriales</taxon>
        <taxon>Haloferacaceae</taxon>
        <taxon>Halobaculum</taxon>
    </lineage>
</organism>
<dbReference type="Pfam" id="PF20126">
    <property type="entry name" value="TumE"/>
    <property type="match status" value="1"/>
</dbReference>
<geneLocation type="plasmid" evidence="1 2">
    <name>unnamed2</name>
</geneLocation>
<evidence type="ECO:0000313" key="1">
    <source>
        <dbReference type="EMBL" id="QZP39818.1"/>
    </source>
</evidence>
<dbReference type="InterPro" id="IPR045397">
    <property type="entry name" value="TumE-like"/>
</dbReference>
<keyword evidence="1" id="KW-0614">Plasmid</keyword>
<dbReference type="EMBL" id="CP081960">
    <property type="protein sequence ID" value="QZP39818.1"/>
    <property type="molecule type" value="Genomic_DNA"/>
</dbReference>
<accession>A0A8T8WJ17</accession>
<evidence type="ECO:0000313" key="2">
    <source>
        <dbReference type="Proteomes" id="UP000826254"/>
    </source>
</evidence>
<dbReference type="AlphaFoldDB" id="A0A8T8WJ17"/>
<dbReference type="Proteomes" id="UP000826254">
    <property type="component" value="Plasmid unnamed2"/>
</dbReference>